<feature type="compositionally biased region" description="Basic and acidic residues" evidence="1">
    <location>
        <begin position="1"/>
        <end position="32"/>
    </location>
</feature>
<feature type="region of interest" description="Disordered" evidence="1">
    <location>
        <begin position="72"/>
        <end position="108"/>
    </location>
</feature>
<dbReference type="AlphaFoldDB" id="A0ABD2YX22"/>
<dbReference type="EMBL" id="JBJUIK010000012">
    <property type="protein sequence ID" value="KAL3510392.1"/>
    <property type="molecule type" value="Genomic_DNA"/>
</dbReference>
<evidence type="ECO:0000313" key="3">
    <source>
        <dbReference type="Proteomes" id="UP001630127"/>
    </source>
</evidence>
<gene>
    <name evidence="2" type="ORF">ACH5RR_029793</name>
</gene>
<feature type="compositionally biased region" description="Gly residues" evidence="1">
    <location>
        <begin position="76"/>
        <end position="90"/>
    </location>
</feature>
<comment type="caution">
    <text evidence="2">The sequence shown here is derived from an EMBL/GenBank/DDBJ whole genome shotgun (WGS) entry which is preliminary data.</text>
</comment>
<sequence length="108" mass="11460">MVREGDKERGWEWKQMGKGDKELRERGIDRGGGHRAVKGEGLMVEGKERLTGMGEGLKGLWSQGRELIFLKSGVSSNGGGSGGNHGGGGEGKGKGEQDGTTRKWEGCS</sequence>
<feature type="compositionally biased region" description="Basic and acidic residues" evidence="1">
    <location>
        <begin position="91"/>
        <end position="108"/>
    </location>
</feature>
<reference evidence="2 3" key="1">
    <citation type="submission" date="2024-11" db="EMBL/GenBank/DDBJ databases">
        <title>A near-complete genome assembly of Cinchona calisaya.</title>
        <authorList>
            <person name="Lian D.C."/>
            <person name="Zhao X.W."/>
            <person name="Wei L."/>
        </authorList>
    </citation>
    <scope>NUCLEOTIDE SEQUENCE [LARGE SCALE GENOMIC DNA]</scope>
    <source>
        <tissue evidence="2">Nenye</tissue>
    </source>
</reference>
<protein>
    <submittedName>
        <fullName evidence="2">Uncharacterized protein</fullName>
    </submittedName>
</protein>
<keyword evidence="3" id="KW-1185">Reference proteome</keyword>
<name>A0ABD2YX22_9GENT</name>
<proteinExistence type="predicted"/>
<evidence type="ECO:0000313" key="2">
    <source>
        <dbReference type="EMBL" id="KAL3510392.1"/>
    </source>
</evidence>
<dbReference type="Proteomes" id="UP001630127">
    <property type="component" value="Unassembled WGS sequence"/>
</dbReference>
<evidence type="ECO:0000256" key="1">
    <source>
        <dbReference type="SAM" id="MobiDB-lite"/>
    </source>
</evidence>
<feature type="region of interest" description="Disordered" evidence="1">
    <location>
        <begin position="1"/>
        <end position="36"/>
    </location>
</feature>
<accession>A0ABD2YX22</accession>
<organism evidence="2 3">
    <name type="scientific">Cinchona calisaya</name>
    <dbReference type="NCBI Taxonomy" id="153742"/>
    <lineage>
        <taxon>Eukaryota</taxon>
        <taxon>Viridiplantae</taxon>
        <taxon>Streptophyta</taxon>
        <taxon>Embryophyta</taxon>
        <taxon>Tracheophyta</taxon>
        <taxon>Spermatophyta</taxon>
        <taxon>Magnoliopsida</taxon>
        <taxon>eudicotyledons</taxon>
        <taxon>Gunneridae</taxon>
        <taxon>Pentapetalae</taxon>
        <taxon>asterids</taxon>
        <taxon>lamiids</taxon>
        <taxon>Gentianales</taxon>
        <taxon>Rubiaceae</taxon>
        <taxon>Cinchonoideae</taxon>
        <taxon>Cinchoneae</taxon>
        <taxon>Cinchona</taxon>
    </lineage>
</organism>